<keyword evidence="2" id="KW-1185">Reference proteome</keyword>
<dbReference type="Proteomes" id="UP000621455">
    <property type="component" value="Unassembled WGS sequence"/>
</dbReference>
<accession>A0ABX0ND54</accession>
<reference evidence="1 2" key="1">
    <citation type="submission" date="2019-10" db="EMBL/GenBank/DDBJ databases">
        <title>Taxonomy of Antarctic Massilia spp.: description of Massilia rubra sp. nov., Massilia aquatica sp. nov., Massilia mucilaginosa sp. nov., Massilia frigida sp. nov. isolated from streams, lakes and regoliths.</title>
        <authorList>
            <person name="Holochova P."/>
            <person name="Sedlacek I."/>
            <person name="Kralova S."/>
            <person name="Maslanova I."/>
            <person name="Busse H.-J."/>
            <person name="Stankova E."/>
            <person name="Vrbovska V."/>
            <person name="Kovarovic V."/>
            <person name="Bartak M."/>
            <person name="Svec P."/>
            <person name="Pantucek R."/>
        </authorList>
    </citation>
    <scope>NUCLEOTIDE SEQUENCE [LARGE SCALE GENOMIC DNA]</scope>
    <source>
        <strain evidence="1 2">CCM 8695</strain>
    </source>
</reference>
<dbReference type="NCBIfam" id="NF032893">
    <property type="entry name" value="tail-700"/>
    <property type="match status" value="1"/>
</dbReference>
<gene>
    <name evidence="1" type="ORF">F2P44_29575</name>
</gene>
<protein>
    <submittedName>
        <fullName evidence="1">PLxRFG domain-containing protein</fullName>
    </submittedName>
</protein>
<evidence type="ECO:0000313" key="1">
    <source>
        <dbReference type="EMBL" id="NHZ83385.1"/>
    </source>
</evidence>
<name>A0ABX0ND54_9BURK</name>
<sequence length="190" mass="20835">MQQSKEQVYFGMFETQYEASKMVRDMRAEHPDAEVSQGTVSADAYKLFAGVSPETIELFGSMVGLDSQASAASTEVYQTYLKLAKNNRSSMKRMIQRKGIAGFSEDAGRVLAGFIYSNARLTAGNAHLDEIDEAVTEIPKQQGELIDAAMQLREHIRNPEAGVPLGGLMFAQFLGARSPPPWSILPSRSP</sequence>
<evidence type="ECO:0000313" key="2">
    <source>
        <dbReference type="Proteomes" id="UP000621455"/>
    </source>
</evidence>
<comment type="caution">
    <text evidence="1">The sequence shown here is derived from an EMBL/GenBank/DDBJ whole genome shotgun (WGS) entry which is preliminary data.</text>
</comment>
<proteinExistence type="predicted"/>
<dbReference type="EMBL" id="WHJG01000051">
    <property type="protein sequence ID" value="NHZ83385.1"/>
    <property type="molecule type" value="Genomic_DNA"/>
</dbReference>
<organism evidence="1 2">
    <name type="scientific">Massilia frigida</name>
    <dbReference type="NCBI Taxonomy" id="2609281"/>
    <lineage>
        <taxon>Bacteria</taxon>
        <taxon>Pseudomonadati</taxon>
        <taxon>Pseudomonadota</taxon>
        <taxon>Betaproteobacteria</taxon>
        <taxon>Burkholderiales</taxon>
        <taxon>Oxalobacteraceae</taxon>
        <taxon>Telluria group</taxon>
        <taxon>Massilia</taxon>
    </lineage>
</organism>